<evidence type="ECO:0008006" key="5">
    <source>
        <dbReference type="Google" id="ProtNLM"/>
    </source>
</evidence>
<dbReference type="Proteomes" id="UP000828390">
    <property type="component" value="Unassembled WGS sequence"/>
</dbReference>
<evidence type="ECO:0000313" key="4">
    <source>
        <dbReference type="Proteomes" id="UP000828390"/>
    </source>
</evidence>
<dbReference type="InterPro" id="IPR050778">
    <property type="entry name" value="Cueball_EGF_LRP_Nidogen"/>
</dbReference>
<accession>A0A9D4JCR8</accession>
<keyword evidence="2" id="KW-1133">Transmembrane helix</keyword>
<dbReference type="SUPFAM" id="SSF57196">
    <property type="entry name" value="EGF/Laminin"/>
    <property type="match status" value="1"/>
</dbReference>
<proteinExistence type="predicted"/>
<feature type="transmembrane region" description="Helical" evidence="2">
    <location>
        <begin position="485"/>
        <end position="506"/>
    </location>
</feature>
<feature type="region of interest" description="Disordered" evidence="1">
    <location>
        <begin position="597"/>
        <end position="620"/>
    </location>
</feature>
<dbReference type="EMBL" id="JAIWYP010000006">
    <property type="protein sequence ID" value="KAH3808191.1"/>
    <property type="molecule type" value="Genomic_DNA"/>
</dbReference>
<dbReference type="AlphaFoldDB" id="A0A9D4JCR8"/>
<evidence type="ECO:0000313" key="3">
    <source>
        <dbReference type="EMBL" id="KAH3808191.1"/>
    </source>
</evidence>
<evidence type="ECO:0000256" key="1">
    <source>
        <dbReference type="SAM" id="MobiDB-lite"/>
    </source>
</evidence>
<dbReference type="SMART" id="SM00135">
    <property type="entry name" value="LY"/>
    <property type="match status" value="1"/>
</dbReference>
<dbReference type="InterPro" id="IPR011042">
    <property type="entry name" value="6-blade_b-propeller_TolB-like"/>
</dbReference>
<reference evidence="3" key="1">
    <citation type="journal article" date="2019" name="bioRxiv">
        <title>The Genome of the Zebra Mussel, Dreissena polymorpha: A Resource for Invasive Species Research.</title>
        <authorList>
            <person name="McCartney M.A."/>
            <person name="Auch B."/>
            <person name="Kono T."/>
            <person name="Mallez S."/>
            <person name="Zhang Y."/>
            <person name="Obille A."/>
            <person name="Becker A."/>
            <person name="Abrahante J.E."/>
            <person name="Garbe J."/>
            <person name="Badalamenti J.P."/>
            <person name="Herman A."/>
            <person name="Mangelson H."/>
            <person name="Liachko I."/>
            <person name="Sullivan S."/>
            <person name="Sone E.D."/>
            <person name="Koren S."/>
            <person name="Silverstein K.A.T."/>
            <person name="Beckman K.B."/>
            <person name="Gohl D.M."/>
        </authorList>
    </citation>
    <scope>NUCLEOTIDE SEQUENCE</scope>
    <source>
        <strain evidence="3">Duluth1</strain>
        <tissue evidence="3">Whole animal</tissue>
    </source>
</reference>
<dbReference type="SUPFAM" id="SSF63825">
    <property type="entry name" value="YWTD domain"/>
    <property type="match status" value="1"/>
</dbReference>
<keyword evidence="4" id="KW-1185">Reference proteome</keyword>
<gene>
    <name evidence="3" type="ORF">DPMN_136543</name>
</gene>
<name>A0A9D4JCR8_DREPO</name>
<organism evidence="3 4">
    <name type="scientific">Dreissena polymorpha</name>
    <name type="common">Zebra mussel</name>
    <name type="synonym">Mytilus polymorpha</name>
    <dbReference type="NCBI Taxonomy" id="45954"/>
    <lineage>
        <taxon>Eukaryota</taxon>
        <taxon>Metazoa</taxon>
        <taxon>Spiralia</taxon>
        <taxon>Lophotrochozoa</taxon>
        <taxon>Mollusca</taxon>
        <taxon>Bivalvia</taxon>
        <taxon>Autobranchia</taxon>
        <taxon>Heteroconchia</taxon>
        <taxon>Euheterodonta</taxon>
        <taxon>Imparidentia</taxon>
        <taxon>Neoheterodontei</taxon>
        <taxon>Myida</taxon>
        <taxon>Dreissenoidea</taxon>
        <taxon>Dreissenidae</taxon>
        <taxon>Dreissena</taxon>
    </lineage>
</organism>
<evidence type="ECO:0000256" key="2">
    <source>
        <dbReference type="SAM" id="Phobius"/>
    </source>
</evidence>
<keyword evidence="2" id="KW-0812">Transmembrane</keyword>
<sequence length="641" mass="70992">MARITGSNVSETRIFPEPVALSYDELTNRVYYAGHGYVRSINVDNWQIGYMREPIPVVTTISLYENHVIAANSSALCWFTISSEININATGQLNIGQATSIATYDNRGHSCIIDACKVKNGECDDICIPMGQNRVCRCGYGLSLDANKQTCSSEPLLDNFIVVSGGDQNKRIFQISLVNRNASAFVLNTIVRCMVYDAVKKRIIWTDHEHHLCTGNIYYFQWETIWNTIGLISPDGLKRILTTVTDPVWAIALDPSSGLIFWTDTSFITLNSSINSSIRRMNMDGTTKITLDEFGDWGDWETPRRLTIDKRNKTIYVLSSKGNTYRCKYEPNTCVRFYRAGNGVVDLIVVGDYLYYSRSDQFYLTKLHKNNKLDISHIAENPDRIKYGVIGKVISNDSPTTKCSSNNGRGECSTFCHPTPTGYTCGCQDGDQLMTDNKICKLGPRPTDGTNATSDEYTITAATFASKASPAFTTEVTDTGSSSNLLYIGVSMGAVIVIIVAAIIVVKICKRSRANVQLHFGARYVRRKPIDDHSNVVNTSPQNIVDANIHPNMLDPIPDLNRDMDIPSVPVNPYLELEDGDTYDCISEGGLQLIRALPPPPDDTGEPLNTSVDGGDVEEENGGYCIGRVRHCQEEGNDGKQ</sequence>
<keyword evidence="2" id="KW-0472">Membrane</keyword>
<protein>
    <recommendedName>
        <fullName evidence="5">Vitellogenin receptor</fullName>
    </recommendedName>
</protein>
<dbReference type="Gene3D" id="2.120.10.30">
    <property type="entry name" value="TolB, C-terminal domain"/>
    <property type="match status" value="2"/>
</dbReference>
<dbReference type="InterPro" id="IPR000033">
    <property type="entry name" value="LDLR_classB_rpt"/>
</dbReference>
<reference evidence="3" key="2">
    <citation type="submission" date="2020-11" db="EMBL/GenBank/DDBJ databases">
        <authorList>
            <person name="McCartney M.A."/>
            <person name="Auch B."/>
            <person name="Kono T."/>
            <person name="Mallez S."/>
            <person name="Becker A."/>
            <person name="Gohl D.M."/>
            <person name="Silverstein K.A.T."/>
            <person name="Koren S."/>
            <person name="Bechman K.B."/>
            <person name="Herman A."/>
            <person name="Abrahante J.E."/>
            <person name="Garbe J."/>
        </authorList>
    </citation>
    <scope>NUCLEOTIDE SEQUENCE</scope>
    <source>
        <strain evidence="3">Duluth1</strain>
        <tissue evidence="3">Whole animal</tissue>
    </source>
</reference>
<dbReference type="PANTHER" id="PTHR46513">
    <property type="entry name" value="VITELLOGENIN RECEPTOR-LIKE PROTEIN-RELATED-RELATED"/>
    <property type="match status" value="1"/>
</dbReference>
<comment type="caution">
    <text evidence="3">The sequence shown here is derived from an EMBL/GenBank/DDBJ whole genome shotgun (WGS) entry which is preliminary data.</text>
</comment>